<organism evidence="6 7">
    <name type="scientific">Mucor flavus</name>
    <dbReference type="NCBI Taxonomy" id="439312"/>
    <lineage>
        <taxon>Eukaryota</taxon>
        <taxon>Fungi</taxon>
        <taxon>Fungi incertae sedis</taxon>
        <taxon>Mucoromycota</taxon>
        <taxon>Mucoromycotina</taxon>
        <taxon>Mucoromycetes</taxon>
        <taxon>Mucorales</taxon>
        <taxon>Mucorineae</taxon>
        <taxon>Mucoraceae</taxon>
        <taxon>Mucor</taxon>
    </lineage>
</organism>
<gene>
    <name evidence="6" type="ORF">MFLAVUS_001549</name>
</gene>
<evidence type="ECO:0000256" key="1">
    <source>
        <dbReference type="ARBA" id="ARBA00004496"/>
    </source>
</evidence>
<dbReference type="SUPFAM" id="SSF48371">
    <property type="entry name" value="ARM repeat"/>
    <property type="match status" value="1"/>
</dbReference>
<evidence type="ECO:0000256" key="3">
    <source>
        <dbReference type="ARBA" id="ARBA00022927"/>
    </source>
</evidence>
<evidence type="ECO:0000313" key="7">
    <source>
        <dbReference type="Proteomes" id="UP001473302"/>
    </source>
</evidence>
<dbReference type="PANTHER" id="PTHR10997:SF18">
    <property type="entry name" value="D-IMPORTIN 7_RANBP7"/>
    <property type="match status" value="1"/>
</dbReference>
<dbReference type="PANTHER" id="PTHR10997">
    <property type="entry name" value="IMPORTIN-7, 8, 11"/>
    <property type="match status" value="1"/>
</dbReference>
<dbReference type="Pfam" id="PF25758">
    <property type="entry name" value="TPR_IPO11"/>
    <property type="match status" value="1"/>
</dbReference>
<dbReference type="InterPro" id="IPR011989">
    <property type="entry name" value="ARM-like"/>
</dbReference>
<evidence type="ECO:0000256" key="4">
    <source>
        <dbReference type="SAM" id="MobiDB-lite"/>
    </source>
</evidence>
<dbReference type="Proteomes" id="UP001473302">
    <property type="component" value="Unassembled WGS sequence"/>
</dbReference>
<keyword evidence="3" id="KW-0813">Transport</keyword>
<evidence type="ECO:0000256" key="2">
    <source>
        <dbReference type="ARBA" id="ARBA00022490"/>
    </source>
</evidence>
<feature type="domain" description="Importin-7/11-like TPR repeats" evidence="5">
    <location>
        <begin position="1090"/>
        <end position="1387"/>
    </location>
</feature>
<feature type="region of interest" description="Disordered" evidence="4">
    <location>
        <begin position="1359"/>
        <end position="1406"/>
    </location>
</feature>
<sequence length="1505" mass="174080">MDKKKSHCEISYEFSKPELLVLLSLLSNLKEIDISSSGCVRKYTGFLVDADLKHISKISIEYFSHYLADSYTYDLLFLVYYGFRDIITTVDLYYDERTIHLGSQHINTLNSLTEFKKLTELSLDNKHDINLTPFQVQDNCLNLEKLKYSSEYSILESVVLGRLSNNINLNFVASLRDLELELPYLSATYTKYLVDYFPNQLTDLSIILSVQDPFRWIDIVGMKLALKFMENVGRIEKVFIDFTLLDQYEAQPNEESNMTKYFKLLNAFRGTRQTHCEAVISEFNVEENTECIFSYGNGGRLNTTYYIHDNDFLDLPDKASSIIGPEIFNSLKIDIWRDNTDLIYQSLKYSFLNCSKLQNFELVYFECRYEDGVSIIRYKHKDEDPIGSDLTNYAISVLEVEYVTSAQSYFDFLATYLKDIEVISFETLKWGHLHDEPVMNLTAFKKLKSFIYTTSDSQKSDFVLLKYTNGEEKCYYLNEEKRKNAQVECFMQYSLVTIESQPGFLPLVLQIQASENLELGARQAAWDESKGITITPEDRSIIKQNILLALTTAPAAVQVQLAASLNSILTCDFPEKWPTFINELESFMISEEIRIVHVGLIALREVVKVFQWKSMDRREPLRQIIKLTFPAINAICHKLINLDTDEAAEMLKLALKIYHSSIQVDLPKCLQDPASLVPWGSLFVQLVDKKIPEQVLPEDPEEREQFIWWKTKKWAYHCLNRLFGKYGNPAMLAPSSTKYTHFAKSFAVNFAPNILQTYLQQIDGWIKKEHWMSNKCLALSAAFFDDSIKHKTTWKIIKPYTDTLVAQFIFPQLCFSAEDEQLWSEEPIEYVHKKIDPFEDFHSTRDNATTLLIDLARDRKKHTFMSILGFINDVLNRYMETPDDQKNGRDKDGALGMIGALSSVILGNKSEVANMMEPFFEAHVFPEFRSRFPYLRARACDITRHFSDLDFSNEENTLTVYRSVLNCLRDKELPVRVQAALALQPMIRHESVREAMGPNLLFIMQEFLDMTNEIDNDILSSVMGEFVEVFAEQLTPFAVQLCTQLRDTFLRIMEELAVTYQGITDDNDFEGDSEESSDKTMAAMGVLKTIGTLILSLESTPEILQQLQEALLPVITYTLEKRIIDLYDEIFEIIDSCTFSSKHVTPIMWGVFDLMYSAFKDSGLDFMHEMLPAFTNFVTYGNEVFIHNDQVKEMMFDIIDTVMKSDHLGENDRIQACRLMESILLNCRGSVDVFVAPFLNLAFQYIFTGQMKTTEFKVHCIEVVVNCLYYNPALTLSILEENQWTQGFFTLWLSTLDKFSRVHDKKLVIVTLCTLLSLPADNIPPSLLPGWPQLLTSVSHVFQSLPKAMENRESMEQLYSGEIEEDDEEDEEEDEEEEEDEDEDDVSIIEEESEEENEENEDDDIQDEDTEYLEYLNQQIANQNNEEIDANDEDEDDMAEEILFESPLDDIDPYICFEQVFRDMQQRNPEFYAHLTKDLNAEDQNNIMAILSIAEQTRNELVATQ</sequence>
<dbReference type="InterPro" id="IPR058669">
    <property type="entry name" value="TPR_IPO7/11-like"/>
</dbReference>
<keyword evidence="7" id="KW-1185">Reference proteome</keyword>
<dbReference type="Gene3D" id="1.25.10.10">
    <property type="entry name" value="Leucine-rich Repeat Variant"/>
    <property type="match status" value="1"/>
</dbReference>
<proteinExistence type="predicted"/>
<comment type="subcellular location">
    <subcellularLocation>
        <location evidence="1">Cytoplasm</location>
    </subcellularLocation>
</comment>
<dbReference type="EMBL" id="BAABUK010000003">
    <property type="protein sequence ID" value="GAA5808165.1"/>
    <property type="molecule type" value="Genomic_DNA"/>
</dbReference>
<feature type="compositionally biased region" description="Acidic residues" evidence="4">
    <location>
        <begin position="1362"/>
        <end position="1406"/>
    </location>
</feature>
<keyword evidence="3" id="KW-0653">Protein transport</keyword>
<accession>A0ABP9YMU2</accession>
<reference evidence="6 7" key="1">
    <citation type="submission" date="2024-04" db="EMBL/GenBank/DDBJ databases">
        <title>genome sequences of Mucor flavus KT1a and Helicostylum pulchrum KT1b strains isolated from the surface of a dry-aged beef.</title>
        <authorList>
            <person name="Toyotome T."/>
            <person name="Hosono M."/>
            <person name="Torimaru M."/>
            <person name="Fukuda K."/>
            <person name="Mikami N."/>
        </authorList>
    </citation>
    <scope>NUCLEOTIDE SEQUENCE [LARGE SCALE GENOMIC DNA]</scope>
    <source>
        <strain evidence="6 7">KT1a</strain>
    </source>
</reference>
<evidence type="ECO:0000313" key="6">
    <source>
        <dbReference type="EMBL" id="GAA5808165.1"/>
    </source>
</evidence>
<keyword evidence="2" id="KW-0963">Cytoplasm</keyword>
<dbReference type="InterPro" id="IPR016024">
    <property type="entry name" value="ARM-type_fold"/>
</dbReference>
<comment type="caution">
    <text evidence="6">The sequence shown here is derived from an EMBL/GenBank/DDBJ whole genome shotgun (WGS) entry which is preliminary data.</text>
</comment>
<name>A0ABP9YMU2_9FUNG</name>
<evidence type="ECO:0000259" key="5">
    <source>
        <dbReference type="Pfam" id="PF25758"/>
    </source>
</evidence>
<protein>
    <recommendedName>
        <fullName evidence="5">Importin-7/11-like TPR repeats domain-containing protein</fullName>
    </recommendedName>
</protein>